<reference evidence="6 7" key="1">
    <citation type="journal article" date="2021" name="Microbiol. Resour. Announc.">
        <title>Complete Genome Sequences of Two Rhodococcus sp. Strains with Large and Linear Chromosomes, Isolated from Apple Rhizosphere.</title>
        <authorList>
            <person name="Benning S."/>
            <person name="Brugnone N."/>
            <person name="Siani R."/>
            <person name="Kublik S."/>
            <person name="Schloter M."/>
            <person name="Rad V."/>
        </authorList>
    </citation>
    <scope>NUCLEOTIDE SEQUENCE [LARGE SCALE GENOMIC DNA]</scope>
    <source>
        <strain evidence="6 7">R79</strain>
    </source>
</reference>
<dbReference type="Proteomes" id="UP000662986">
    <property type="component" value="Chromosome"/>
</dbReference>
<evidence type="ECO:0000256" key="3">
    <source>
        <dbReference type="ARBA" id="ARBA00023027"/>
    </source>
</evidence>
<dbReference type="NCBIfam" id="NF005559">
    <property type="entry name" value="PRK07231.1"/>
    <property type="match status" value="1"/>
</dbReference>
<accession>A0A974ZWK7</accession>
<keyword evidence="4" id="KW-0443">Lipid metabolism</keyword>
<dbReference type="PROSITE" id="PS00061">
    <property type="entry name" value="ADH_SHORT"/>
    <property type="match status" value="1"/>
</dbReference>
<dbReference type="Gene3D" id="3.40.50.720">
    <property type="entry name" value="NAD(P)-binding Rossmann-like Domain"/>
    <property type="match status" value="1"/>
</dbReference>
<evidence type="ECO:0000313" key="6">
    <source>
        <dbReference type="EMBL" id="QSE93010.1"/>
    </source>
</evidence>
<organism evidence="6 7">
    <name type="scientific">Rhodococcus pseudokoreensis</name>
    <dbReference type="NCBI Taxonomy" id="2811421"/>
    <lineage>
        <taxon>Bacteria</taxon>
        <taxon>Bacillati</taxon>
        <taxon>Actinomycetota</taxon>
        <taxon>Actinomycetes</taxon>
        <taxon>Mycobacteriales</taxon>
        <taxon>Nocardiaceae</taxon>
        <taxon>Rhodococcus</taxon>
    </lineage>
</organism>
<dbReference type="PRINTS" id="PR00081">
    <property type="entry name" value="GDHRDH"/>
</dbReference>
<keyword evidence="3" id="KW-0520">NAD</keyword>
<sequence>MTEVAGRSIIVTGGASGIGEAAARLFAENHAMVTIADVNEAGEVLAQDLNRQGFKAQFVRTDVTNEEQVQALVGAAEAAYGRLDGAFNNAAVPQTGKMLADVTREEFDRLMAINVTGPFLCMKYEVPAMIRAGGGSIVNTASVASFVYVPKAAEYTASKHALVGLTKAAAAEYGEQGIRVNAIGPSATRTQMYLDYLKMNPDYEGTMAGTHALRRASEPVEQAEAAMWLLSDAASYVTGVTLPVDGGYTLY</sequence>
<dbReference type="SUPFAM" id="SSF51735">
    <property type="entry name" value="NAD(P)-binding Rossmann-fold domains"/>
    <property type="match status" value="1"/>
</dbReference>
<evidence type="ECO:0000256" key="5">
    <source>
        <dbReference type="ARBA" id="ARBA00023221"/>
    </source>
</evidence>
<name>A0A974ZWK7_9NOCA</name>
<dbReference type="RefSeq" id="WP_206009493.1">
    <property type="nucleotide sequence ID" value="NZ_CP070619.1"/>
</dbReference>
<dbReference type="CDD" id="cd05233">
    <property type="entry name" value="SDR_c"/>
    <property type="match status" value="1"/>
</dbReference>
<keyword evidence="5" id="KW-0753">Steroid metabolism</keyword>
<proteinExistence type="inferred from homology"/>
<keyword evidence="7" id="KW-1185">Reference proteome</keyword>
<comment type="similarity">
    <text evidence="1">Belongs to the short-chain dehydrogenases/reductases (SDR) family.</text>
</comment>
<dbReference type="Pfam" id="PF13561">
    <property type="entry name" value="adh_short_C2"/>
    <property type="match status" value="1"/>
</dbReference>
<evidence type="ECO:0000313" key="7">
    <source>
        <dbReference type="Proteomes" id="UP000662986"/>
    </source>
</evidence>
<protein>
    <submittedName>
        <fullName evidence="6">SDR family oxidoreductase</fullName>
    </submittedName>
</protein>
<dbReference type="PRINTS" id="PR00080">
    <property type="entry name" value="SDRFAMILY"/>
</dbReference>
<dbReference type="EMBL" id="CP070619">
    <property type="protein sequence ID" value="QSE93010.1"/>
    <property type="molecule type" value="Genomic_DNA"/>
</dbReference>
<reference evidence="6 7" key="2">
    <citation type="journal article" date="2022" name="Arch. Microbiol.">
        <title>Rhodococcus pseudokoreensis sp. nov. isolated from the rhizosphere of young M26 apple rootstocks.</title>
        <authorList>
            <person name="Kampfer P."/>
            <person name="Glaeser S.P."/>
            <person name="Blom J."/>
            <person name="Wolf J."/>
            <person name="Benning S."/>
            <person name="Schloter M."/>
            <person name="Neumann-Schaal M."/>
        </authorList>
    </citation>
    <scope>NUCLEOTIDE SEQUENCE [LARGE SCALE GENOMIC DNA]</scope>
    <source>
        <strain evidence="6 7">R79</strain>
    </source>
</reference>
<dbReference type="InterPro" id="IPR020904">
    <property type="entry name" value="Sc_DH/Rdtase_CS"/>
</dbReference>
<dbReference type="InterPro" id="IPR036291">
    <property type="entry name" value="NAD(P)-bd_dom_sf"/>
</dbReference>
<evidence type="ECO:0000256" key="1">
    <source>
        <dbReference type="ARBA" id="ARBA00006484"/>
    </source>
</evidence>
<keyword evidence="2" id="KW-0560">Oxidoreductase</keyword>
<dbReference type="PANTHER" id="PTHR43180:SF28">
    <property type="entry name" value="NAD(P)-BINDING ROSSMANN-FOLD SUPERFAMILY PROTEIN"/>
    <property type="match status" value="1"/>
</dbReference>
<gene>
    <name evidence="6" type="ORF">JWS13_32685</name>
</gene>
<evidence type="ECO:0000256" key="4">
    <source>
        <dbReference type="ARBA" id="ARBA00023098"/>
    </source>
</evidence>
<dbReference type="InterPro" id="IPR002347">
    <property type="entry name" value="SDR_fam"/>
</dbReference>
<dbReference type="PANTHER" id="PTHR43180">
    <property type="entry name" value="3-OXOACYL-(ACYL-CARRIER-PROTEIN) REDUCTASE (AFU_ORTHOLOGUE AFUA_6G11210)"/>
    <property type="match status" value="1"/>
</dbReference>
<evidence type="ECO:0000256" key="2">
    <source>
        <dbReference type="ARBA" id="ARBA00023002"/>
    </source>
</evidence>